<dbReference type="PANTHER" id="PTHR15337">
    <property type="entry name" value="ANTERIOR GRADIENT PROTEIN-RELATED"/>
    <property type="match status" value="1"/>
</dbReference>
<dbReference type="CDD" id="cd02947">
    <property type="entry name" value="TRX_family"/>
    <property type="match status" value="1"/>
</dbReference>
<evidence type="ECO:0000259" key="2">
    <source>
        <dbReference type="PROSITE" id="PS51352"/>
    </source>
</evidence>
<gene>
    <name evidence="3" type="ORF">Mal33_34130</name>
</gene>
<dbReference type="SUPFAM" id="SSF52833">
    <property type="entry name" value="Thioredoxin-like"/>
    <property type="match status" value="1"/>
</dbReference>
<dbReference type="Pfam" id="PF13899">
    <property type="entry name" value="Thioredoxin_7"/>
    <property type="match status" value="1"/>
</dbReference>
<protein>
    <recommendedName>
        <fullName evidence="2">Thioredoxin domain-containing protein</fullName>
    </recommendedName>
</protein>
<reference evidence="3 4" key="1">
    <citation type="submission" date="2019-02" db="EMBL/GenBank/DDBJ databases">
        <title>Deep-cultivation of Planctomycetes and their phenomic and genomic characterization uncovers novel biology.</title>
        <authorList>
            <person name="Wiegand S."/>
            <person name="Jogler M."/>
            <person name="Boedeker C."/>
            <person name="Pinto D."/>
            <person name="Vollmers J."/>
            <person name="Rivas-Marin E."/>
            <person name="Kohn T."/>
            <person name="Peeters S.H."/>
            <person name="Heuer A."/>
            <person name="Rast P."/>
            <person name="Oberbeckmann S."/>
            <person name="Bunk B."/>
            <person name="Jeske O."/>
            <person name="Meyerdierks A."/>
            <person name="Storesund J.E."/>
            <person name="Kallscheuer N."/>
            <person name="Luecker S."/>
            <person name="Lage O.M."/>
            <person name="Pohl T."/>
            <person name="Merkel B.J."/>
            <person name="Hornburger P."/>
            <person name="Mueller R.-W."/>
            <person name="Bruemmer F."/>
            <person name="Labrenz M."/>
            <person name="Spormann A.M."/>
            <person name="Op den Camp H."/>
            <person name="Overmann J."/>
            <person name="Amann R."/>
            <person name="Jetten M.S.M."/>
            <person name="Mascher T."/>
            <person name="Medema M.H."/>
            <person name="Devos D.P."/>
            <person name="Kaster A.-K."/>
            <person name="Ovreas L."/>
            <person name="Rohde M."/>
            <person name="Galperin M.Y."/>
            <person name="Jogler C."/>
        </authorList>
    </citation>
    <scope>NUCLEOTIDE SEQUENCE [LARGE SCALE GENOMIC DNA]</scope>
    <source>
        <strain evidence="3 4">Mal33</strain>
    </source>
</reference>
<dbReference type="PANTHER" id="PTHR15337:SF11">
    <property type="entry name" value="THIOREDOXIN DOMAIN-CONTAINING PROTEIN"/>
    <property type="match status" value="1"/>
</dbReference>
<dbReference type="InterPro" id="IPR036249">
    <property type="entry name" value="Thioredoxin-like_sf"/>
</dbReference>
<accession>A0A518IWE6</accession>
<dbReference type="Gene3D" id="3.40.30.10">
    <property type="entry name" value="Glutaredoxin"/>
    <property type="match status" value="1"/>
</dbReference>
<keyword evidence="1" id="KW-0732">Signal</keyword>
<dbReference type="PROSITE" id="PS51352">
    <property type="entry name" value="THIOREDOXIN_2"/>
    <property type="match status" value="1"/>
</dbReference>
<dbReference type="RefSeq" id="WP_145123133.1">
    <property type="nucleotide sequence ID" value="NZ_CP036292.1"/>
</dbReference>
<proteinExistence type="predicted"/>
<dbReference type="Proteomes" id="UP000316770">
    <property type="component" value="Chromosome"/>
</dbReference>
<dbReference type="OrthoDB" id="276516at2"/>
<feature type="domain" description="Thioredoxin" evidence="2">
    <location>
        <begin position="14"/>
        <end position="129"/>
    </location>
</feature>
<evidence type="ECO:0000313" key="3">
    <source>
        <dbReference type="EMBL" id="QDV57403.1"/>
    </source>
</evidence>
<evidence type="ECO:0000313" key="4">
    <source>
        <dbReference type="Proteomes" id="UP000316770"/>
    </source>
</evidence>
<evidence type="ECO:0000256" key="1">
    <source>
        <dbReference type="ARBA" id="ARBA00022729"/>
    </source>
</evidence>
<keyword evidence="4" id="KW-1185">Reference proteome</keyword>
<dbReference type="InterPro" id="IPR051099">
    <property type="entry name" value="AGR/TXD"/>
</dbReference>
<organism evidence="3 4">
    <name type="scientific">Rosistilla oblonga</name>
    <dbReference type="NCBI Taxonomy" id="2527990"/>
    <lineage>
        <taxon>Bacteria</taxon>
        <taxon>Pseudomonadati</taxon>
        <taxon>Planctomycetota</taxon>
        <taxon>Planctomycetia</taxon>
        <taxon>Pirellulales</taxon>
        <taxon>Pirellulaceae</taxon>
        <taxon>Rosistilla</taxon>
    </lineage>
</organism>
<dbReference type="EMBL" id="CP036318">
    <property type="protein sequence ID" value="QDV57403.1"/>
    <property type="molecule type" value="Genomic_DNA"/>
</dbReference>
<name>A0A518IWE6_9BACT</name>
<sequence length="133" mass="14326">MFSVLLTALLSVVASEQAPSPDYATAYRSAQEEGKPLMVVVGADWCPACVNLKQNTIASLKQAGDLEGVEMAIVNRDTQPGLAGKLMRGPMMPQIIVFSKGNAGSWTRTQLTGFQTRDSLRSLIKRAVRNKGT</sequence>
<dbReference type="AlphaFoldDB" id="A0A518IWE6"/>
<dbReference type="InterPro" id="IPR013766">
    <property type="entry name" value="Thioredoxin_domain"/>
</dbReference>